<dbReference type="GO" id="GO:0005737">
    <property type="term" value="C:cytoplasm"/>
    <property type="evidence" value="ECO:0007669"/>
    <property type="project" value="TreeGrafter"/>
</dbReference>
<name>A0AA96LF64_9BACL</name>
<dbReference type="Pfam" id="PF13344">
    <property type="entry name" value="Hydrolase_6"/>
    <property type="match status" value="1"/>
</dbReference>
<keyword evidence="4 6" id="KW-0378">Hydrolase</keyword>
<comment type="similarity">
    <text evidence="2">Belongs to the HAD-like hydrolase superfamily. NagD family.</text>
</comment>
<accession>A0AA96LF64</accession>
<evidence type="ECO:0000256" key="2">
    <source>
        <dbReference type="ARBA" id="ARBA00006696"/>
    </source>
</evidence>
<keyword evidence="3" id="KW-0479">Metal-binding</keyword>
<keyword evidence="7" id="KW-1185">Reference proteome</keyword>
<dbReference type="InterPro" id="IPR006357">
    <property type="entry name" value="HAD-SF_hydro_IIA"/>
</dbReference>
<evidence type="ECO:0000256" key="3">
    <source>
        <dbReference type="ARBA" id="ARBA00022723"/>
    </source>
</evidence>
<dbReference type="GO" id="GO:0016791">
    <property type="term" value="F:phosphatase activity"/>
    <property type="evidence" value="ECO:0007669"/>
    <property type="project" value="TreeGrafter"/>
</dbReference>
<dbReference type="InterPro" id="IPR006354">
    <property type="entry name" value="HAD-SF_hydro_IIA_hyp1"/>
</dbReference>
<comment type="cofactor">
    <cofactor evidence="1">
        <name>Mg(2+)</name>
        <dbReference type="ChEBI" id="CHEBI:18420"/>
    </cofactor>
</comment>
<evidence type="ECO:0000256" key="4">
    <source>
        <dbReference type="ARBA" id="ARBA00022801"/>
    </source>
</evidence>
<organism evidence="6 7">
    <name type="scientific">Paenibacillus aurantius</name>
    <dbReference type="NCBI Taxonomy" id="2918900"/>
    <lineage>
        <taxon>Bacteria</taxon>
        <taxon>Bacillati</taxon>
        <taxon>Bacillota</taxon>
        <taxon>Bacilli</taxon>
        <taxon>Bacillales</taxon>
        <taxon>Paenibacillaceae</taxon>
        <taxon>Paenibacillus</taxon>
    </lineage>
</organism>
<dbReference type="NCBIfam" id="TIGR01460">
    <property type="entry name" value="HAD-SF-IIA"/>
    <property type="match status" value="1"/>
</dbReference>
<dbReference type="Pfam" id="PF13242">
    <property type="entry name" value="Hydrolase_like"/>
    <property type="match status" value="1"/>
</dbReference>
<dbReference type="KEGG" id="paun:MJA45_06915"/>
<dbReference type="PANTHER" id="PTHR19288">
    <property type="entry name" value="4-NITROPHENYLPHOSPHATASE-RELATED"/>
    <property type="match status" value="1"/>
</dbReference>
<dbReference type="GO" id="GO:0046872">
    <property type="term" value="F:metal ion binding"/>
    <property type="evidence" value="ECO:0007669"/>
    <property type="project" value="UniProtKB-KW"/>
</dbReference>
<evidence type="ECO:0000313" key="7">
    <source>
        <dbReference type="Proteomes" id="UP001305702"/>
    </source>
</evidence>
<reference evidence="6 7" key="1">
    <citation type="submission" date="2022-02" db="EMBL/GenBank/DDBJ databases">
        <title>Paenibacillus sp. MBLB1776 Whole Genome Shotgun Sequencing.</title>
        <authorList>
            <person name="Hwang C.Y."/>
            <person name="Cho E.-S."/>
            <person name="Seo M.-J."/>
        </authorList>
    </citation>
    <scope>NUCLEOTIDE SEQUENCE [LARGE SCALE GENOMIC DNA]</scope>
    <source>
        <strain evidence="6 7">MBLB1776</strain>
    </source>
</reference>
<dbReference type="AlphaFoldDB" id="A0AA96LF64"/>
<gene>
    <name evidence="6" type="ORF">MJA45_06915</name>
</gene>
<dbReference type="RefSeq" id="WP_315606536.1">
    <property type="nucleotide sequence ID" value="NZ_CP130318.1"/>
</dbReference>
<evidence type="ECO:0000256" key="5">
    <source>
        <dbReference type="ARBA" id="ARBA00022842"/>
    </source>
</evidence>
<protein>
    <submittedName>
        <fullName evidence="6">TIGR01457 family HAD-type hydrolase</fullName>
    </submittedName>
</protein>
<dbReference type="Proteomes" id="UP001305702">
    <property type="component" value="Chromosome"/>
</dbReference>
<dbReference type="Gene3D" id="3.40.50.1000">
    <property type="entry name" value="HAD superfamily/HAD-like"/>
    <property type="match status" value="2"/>
</dbReference>
<keyword evidence="5" id="KW-0460">Magnesium</keyword>
<evidence type="ECO:0000313" key="6">
    <source>
        <dbReference type="EMBL" id="WNQ12757.1"/>
    </source>
</evidence>
<dbReference type="InterPro" id="IPR036412">
    <property type="entry name" value="HAD-like_sf"/>
</dbReference>
<dbReference type="InterPro" id="IPR023214">
    <property type="entry name" value="HAD_sf"/>
</dbReference>
<dbReference type="SUPFAM" id="SSF56784">
    <property type="entry name" value="HAD-like"/>
    <property type="match status" value="1"/>
</dbReference>
<evidence type="ECO:0000256" key="1">
    <source>
        <dbReference type="ARBA" id="ARBA00001946"/>
    </source>
</evidence>
<dbReference type="PANTHER" id="PTHR19288:SF46">
    <property type="entry name" value="HALOACID DEHALOGENASE-LIKE HYDROLASE DOMAIN-CONTAINING PROTEIN 2"/>
    <property type="match status" value="1"/>
</dbReference>
<proteinExistence type="inferred from homology"/>
<dbReference type="NCBIfam" id="TIGR01457">
    <property type="entry name" value="HAD-SF-IIA-hyp2"/>
    <property type="match status" value="1"/>
</dbReference>
<sequence length="259" mass="27307">MPGFLIDLDGTMYAGTQPIEHAKEFIGELRRRSLPFLFVTNNSSRVPAEVAAHLRDIAGVEAREEEIFTSSQAAARYVADRKPGARVAFIGEAGLEQALAGAGLQLTEEAPDYVVQGIDRAFSYAKLEAALRHLLNGASYVQTNPDLLLPTERGLTPGAGALGASLAAAAGVEPVVIGKPSPVIMRYAIERLGLAADDIWVVGDNLRTDIGGGAAAGCRTALVLTGVATPANYRGQIETLGIRPDVTALHLEELLRLLG</sequence>
<dbReference type="EMBL" id="CP130318">
    <property type="protein sequence ID" value="WNQ12757.1"/>
    <property type="molecule type" value="Genomic_DNA"/>
</dbReference>